<organism evidence="4 5">
    <name type="scientific">Paraburkholderia graminis</name>
    <dbReference type="NCBI Taxonomy" id="60548"/>
    <lineage>
        <taxon>Bacteria</taxon>
        <taxon>Pseudomonadati</taxon>
        <taxon>Pseudomonadota</taxon>
        <taxon>Betaproteobacteria</taxon>
        <taxon>Burkholderiales</taxon>
        <taxon>Burkholderiaceae</taxon>
        <taxon>Paraburkholderia</taxon>
    </lineage>
</organism>
<keyword evidence="2" id="KW-0804">Transcription</keyword>
<dbReference type="InterPro" id="IPR036390">
    <property type="entry name" value="WH_DNA-bd_sf"/>
</dbReference>
<evidence type="ECO:0000256" key="2">
    <source>
        <dbReference type="ARBA" id="ARBA00023163"/>
    </source>
</evidence>
<dbReference type="Proteomes" id="UP001245184">
    <property type="component" value="Unassembled WGS sequence"/>
</dbReference>
<dbReference type="PROSITE" id="PS52050">
    <property type="entry name" value="WYL"/>
    <property type="match status" value="1"/>
</dbReference>
<dbReference type="InterPro" id="IPR026881">
    <property type="entry name" value="WYL_dom"/>
</dbReference>
<dbReference type="InterPro" id="IPR001034">
    <property type="entry name" value="DeoR_HTH"/>
</dbReference>
<reference evidence="4 5" key="1">
    <citation type="submission" date="2023-08" db="EMBL/GenBank/DDBJ databases">
        <title>Genome sequencing of plant associated microbes to promote plant fitness in Sorghum bicolor and Oryza sativa.</title>
        <authorList>
            <person name="Coleman-Derr D."/>
        </authorList>
    </citation>
    <scope>NUCLEOTIDE SEQUENCE [LARGE SCALE GENOMIC DNA]</scope>
    <source>
        <strain evidence="4 5">SLBN-33</strain>
    </source>
</reference>
<sequence length="248" mass="27808">MRRYHRGTVPVLFYKTPTMTRRADRLFQIAELLRGRRLTTAQQLADWLNISLRTVYRDVRDLQLSGVPIEGEAGIGYRLSRSASLPPLTFTADELAALAAGARMLESWGGAGFASGARGALAKIASAMPADKRASLERLAIFAPSFHIKSDFSTQLDTLHRAIDARHVVSFAYTDANGAATERRVWPLALAYWGARWTLGAWCELRGDFRNFGLEKIQQLEVREPYPDQEGRRLADLLRHVNAKPKQK</sequence>
<dbReference type="GO" id="GO:0003677">
    <property type="term" value="F:DNA binding"/>
    <property type="evidence" value="ECO:0007669"/>
    <property type="project" value="UniProtKB-KW"/>
</dbReference>
<dbReference type="AlphaFoldDB" id="A0ABD5C8N0"/>
<dbReference type="EMBL" id="JAVIZN010000002">
    <property type="protein sequence ID" value="MDR6201587.1"/>
    <property type="molecule type" value="Genomic_DNA"/>
</dbReference>
<dbReference type="Gene3D" id="1.10.10.10">
    <property type="entry name" value="Winged helix-like DNA-binding domain superfamily/Winged helix DNA-binding domain"/>
    <property type="match status" value="1"/>
</dbReference>
<dbReference type="KEGG" id="pgp:CUJ91_02415"/>
<evidence type="ECO:0000313" key="4">
    <source>
        <dbReference type="EMBL" id="MDR6201587.1"/>
    </source>
</evidence>
<comment type="caution">
    <text evidence="4">The sequence shown here is derived from an EMBL/GenBank/DDBJ whole genome shotgun (WGS) entry which is preliminary data.</text>
</comment>
<evidence type="ECO:0000256" key="1">
    <source>
        <dbReference type="ARBA" id="ARBA00023015"/>
    </source>
</evidence>
<keyword evidence="4" id="KW-0238">DNA-binding</keyword>
<dbReference type="GeneID" id="97000397"/>
<dbReference type="PROSITE" id="PS51000">
    <property type="entry name" value="HTH_DEOR_2"/>
    <property type="match status" value="1"/>
</dbReference>
<protein>
    <submittedName>
        <fullName evidence="4">DNA-binding transcriptional regulator YafY</fullName>
    </submittedName>
</protein>
<feature type="domain" description="HTH deoR-type" evidence="3">
    <location>
        <begin position="22"/>
        <end position="77"/>
    </location>
</feature>
<dbReference type="RefSeq" id="WP_006047929.1">
    <property type="nucleotide sequence ID" value="NZ_ATXV01000011.1"/>
</dbReference>
<accession>A0ABD5C8N0</accession>
<evidence type="ECO:0000313" key="5">
    <source>
        <dbReference type="Proteomes" id="UP001245184"/>
    </source>
</evidence>
<dbReference type="SUPFAM" id="SSF46785">
    <property type="entry name" value="Winged helix' DNA-binding domain"/>
    <property type="match status" value="1"/>
</dbReference>
<name>A0ABD5C8N0_9BURK</name>
<evidence type="ECO:0000259" key="3">
    <source>
        <dbReference type="PROSITE" id="PS51000"/>
    </source>
</evidence>
<dbReference type="Pfam" id="PF08279">
    <property type="entry name" value="HTH_11"/>
    <property type="match status" value="1"/>
</dbReference>
<dbReference type="InterPro" id="IPR051534">
    <property type="entry name" value="CBASS_pafABC_assoc_protein"/>
</dbReference>
<dbReference type="InterPro" id="IPR036388">
    <property type="entry name" value="WH-like_DNA-bd_sf"/>
</dbReference>
<keyword evidence="1" id="KW-0805">Transcription regulation</keyword>
<gene>
    <name evidence="4" type="ORF">QF025_000307</name>
</gene>
<dbReference type="InterPro" id="IPR013196">
    <property type="entry name" value="HTH_11"/>
</dbReference>
<dbReference type="Pfam" id="PF13280">
    <property type="entry name" value="WYL"/>
    <property type="match status" value="1"/>
</dbReference>
<dbReference type="PANTHER" id="PTHR34580:SF3">
    <property type="entry name" value="PROTEIN PAFB"/>
    <property type="match status" value="1"/>
</dbReference>
<proteinExistence type="predicted"/>
<dbReference type="PANTHER" id="PTHR34580">
    <property type="match status" value="1"/>
</dbReference>